<evidence type="ECO:0000256" key="1">
    <source>
        <dbReference type="SAM" id="MobiDB-lite"/>
    </source>
</evidence>
<feature type="compositionally biased region" description="Gly residues" evidence="1">
    <location>
        <begin position="101"/>
        <end position="115"/>
    </location>
</feature>
<dbReference type="EMBL" id="VSRR010024744">
    <property type="protein sequence ID" value="MPC66432.1"/>
    <property type="molecule type" value="Genomic_DNA"/>
</dbReference>
<accession>A0A5B7H5V8</accession>
<comment type="caution">
    <text evidence="2">The sequence shown here is derived from an EMBL/GenBank/DDBJ whole genome shotgun (WGS) entry which is preliminary data.</text>
</comment>
<protein>
    <submittedName>
        <fullName evidence="2">Uncharacterized protein</fullName>
    </submittedName>
</protein>
<keyword evidence="3" id="KW-1185">Reference proteome</keyword>
<sequence length="196" mass="20249">MVGWGVGGGKQGRLAVPLISSCCVSLSLARLTPQRHAAAVTPRCKTRRCSRGARGAARFCGVDGHRAGVGGAPRGPPEHQKLHSPITCLGDNHGVFEASGTGRGGGGSGGGGARGWRGVEGTESVGGGLSARESLNLRRESPPQTPPRILRPDRRLPAIQVPTKARRRVAAAAAHQTARLAALKRRSAATSHSMEL</sequence>
<evidence type="ECO:0000313" key="3">
    <source>
        <dbReference type="Proteomes" id="UP000324222"/>
    </source>
</evidence>
<name>A0A5B7H5V8_PORTR</name>
<reference evidence="2 3" key="1">
    <citation type="submission" date="2019-05" db="EMBL/GenBank/DDBJ databases">
        <title>Another draft genome of Portunus trituberculatus and its Hox gene families provides insights of decapod evolution.</title>
        <authorList>
            <person name="Jeong J.-H."/>
            <person name="Song I."/>
            <person name="Kim S."/>
            <person name="Choi T."/>
            <person name="Kim D."/>
            <person name="Ryu S."/>
            <person name="Kim W."/>
        </authorList>
    </citation>
    <scope>NUCLEOTIDE SEQUENCE [LARGE SCALE GENOMIC DNA]</scope>
    <source>
        <tissue evidence="2">Muscle</tissue>
    </source>
</reference>
<proteinExistence type="predicted"/>
<evidence type="ECO:0000313" key="2">
    <source>
        <dbReference type="EMBL" id="MPC66432.1"/>
    </source>
</evidence>
<dbReference type="AlphaFoldDB" id="A0A5B7H5V8"/>
<gene>
    <name evidence="2" type="ORF">E2C01_060580</name>
</gene>
<organism evidence="2 3">
    <name type="scientific">Portunus trituberculatus</name>
    <name type="common">Swimming crab</name>
    <name type="synonym">Neptunus trituberculatus</name>
    <dbReference type="NCBI Taxonomy" id="210409"/>
    <lineage>
        <taxon>Eukaryota</taxon>
        <taxon>Metazoa</taxon>
        <taxon>Ecdysozoa</taxon>
        <taxon>Arthropoda</taxon>
        <taxon>Crustacea</taxon>
        <taxon>Multicrustacea</taxon>
        <taxon>Malacostraca</taxon>
        <taxon>Eumalacostraca</taxon>
        <taxon>Eucarida</taxon>
        <taxon>Decapoda</taxon>
        <taxon>Pleocyemata</taxon>
        <taxon>Brachyura</taxon>
        <taxon>Eubrachyura</taxon>
        <taxon>Portunoidea</taxon>
        <taxon>Portunidae</taxon>
        <taxon>Portuninae</taxon>
        <taxon>Portunus</taxon>
    </lineage>
</organism>
<feature type="region of interest" description="Disordered" evidence="1">
    <location>
        <begin position="101"/>
        <end position="156"/>
    </location>
</feature>
<dbReference type="Proteomes" id="UP000324222">
    <property type="component" value="Unassembled WGS sequence"/>
</dbReference>